<evidence type="ECO:0000313" key="13">
    <source>
        <dbReference type="EMBL" id="PVU68715.1"/>
    </source>
</evidence>
<comment type="subunit">
    <text evidence="6">Part of the 30S ribosomal subunit. Contacts protein S4.</text>
</comment>
<dbReference type="InterPro" id="IPR014721">
    <property type="entry name" value="Ribsml_uS5_D2-typ_fold_subgr"/>
</dbReference>
<evidence type="ECO:0000256" key="10">
    <source>
        <dbReference type="RuleBase" id="RU003823"/>
    </source>
</evidence>
<dbReference type="InterPro" id="IPR000851">
    <property type="entry name" value="Ribosomal_uS5"/>
</dbReference>
<keyword evidence="3" id="KW-0694">RNA-binding</keyword>
<dbReference type="InterPro" id="IPR013810">
    <property type="entry name" value="Ribosomal_uS5_N"/>
</dbReference>
<dbReference type="GO" id="GO:0006412">
    <property type="term" value="P:translation"/>
    <property type="evidence" value="ECO:0007669"/>
    <property type="project" value="InterPro"/>
</dbReference>
<dbReference type="AlphaFoldDB" id="A0A2T9WLL7"/>
<evidence type="ECO:0000256" key="5">
    <source>
        <dbReference type="ARBA" id="ARBA00023274"/>
    </source>
</evidence>
<gene>
    <name evidence="12" type="ORF">DDW03_001530</name>
    <name evidence="13" type="ORF">DDW03_01300</name>
</gene>
<dbReference type="PROSITE" id="PS50881">
    <property type="entry name" value="S5_DSRBD"/>
    <property type="match status" value="1"/>
</dbReference>
<comment type="caution">
    <text evidence="13">The sequence shown here is derived from an EMBL/GenBank/DDBJ whole genome shotgun (WGS) entry which is preliminary data.</text>
</comment>
<keyword evidence="2" id="KW-0699">rRNA-binding</keyword>
<dbReference type="PANTHER" id="PTHR13718:SF4">
    <property type="entry name" value="40S RIBOSOMAL PROTEIN S2"/>
    <property type="match status" value="1"/>
</dbReference>
<dbReference type="RefSeq" id="WP_228615306.1">
    <property type="nucleotide sequence ID" value="NZ_QEFP02000007.1"/>
</dbReference>
<dbReference type="SUPFAM" id="SSF54211">
    <property type="entry name" value="Ribosomal protein S5 domain 2-like"/>
    <property type="match status" value="1"/>
</dbReference>
<evidence type="ECO:0000256" key="7">
    <source>
        <dbReference type="ARBA" id="ARBA00035255"/>
    </source>
</evidence>
<organism evidence="13">
    <name type="scientific">Nanobsidianus stetteri</name>
    <dbReference type="NCBI Taxonomy" id="1294122"/>
    <lineage>
        <taxon>Archaea</taxon>
        <taxon>Nanobdellota</taxon>
        <taxon>Candidatus Nanoarchaeia</taxon>
        <taxon>Nanoarchaeales</taxon>
        <taxon>Nanopusillaceae</taxon>
        <taxon>Candidatus Nanobsidianus</taxon>
    </lineage>
</organism>
<evidence type="ECO:0000259" key="11">
    <source>
        <dbReference type="PROSITE" id="PS50881"/>
    </source>
</evidence>
<dbReference type="Pfam" id="PF00333">
    <property type="entry name" value="Ribosomal_S5"/>
    <property type="match status" value="1"/>
</dbReference>
<evidence type="ECO:0000256" key="1">
    <source>
        <dbReference type="ARBA" id="ARBA00008945"/>
    </source>
</evidence>
<evidence type="ECO:0000256" key="2">
    <source>
        <dbReference type="ARBA" id="ARBA00022730"/>
    </source>
</evidence>
<dbReference type="FunFam" id="3.30.230.10:FF:000004">
    <property type="entry name" value="40S ribosomal protein S2"/>
    <property type="match status" value="1"/>
</dbReference>
<dbReference type="Proteomes" id="UP000245509">
    <property type="component" value="Unassembled WGS sequence"/>
</dbReference>
<dbReference type="Gene3D" id="3.30.160.20">
    <property type="match status" value="1"/>
</dbReference>
<evidence type="ECO:0000313" key="12">
    <source>
        <dbReference type="EMBL" id="MCC5447078.1"/>
    </source>
</evidence>
<evidence type="ECO:0000256" key="8">
    <source>
        <dbReference type="ARBA" id="ARBA00035519"/>
    </source>
</evidence>
<dbReference type="PANTHER" id="PTHR13718">
    <property type="entry name" value="RIBOSOMAL S SUBUNIT"/>
    <property type="match status" value="1"/>
</dbReference>
<dbReference type="GO" id="GO:0022627">
    <property type="term" value="C:cytosolic small ribosomal subunit"/>
    <property type="evidence" value="ECO:0007669"/>
    <property type="project" value="TreeGrafter"/>
</dbReference>
<dbReference type="Gene3D" id="3.30.230.10">
    <property type="match status" value="1"/>
</dbReference>
<reference evidence="12" key="4">
    <citation type="submission" date="2021-11" db="EMBL/GenBank/DDBJ databases">
        <authorList>
            <person name="Munson-Mcgee J."/>
            <person name="Field E."/>
            <person name="Bateson M."/>
            <person name="Rooney C."/>
            <person name="Stepanauskas R."/>
            <person name="Young M."/>
        </authorList>
    </citation>
    <scope>NUCLEOTIDE SEQUENCE</scope>
    <source>
        <strain evidence="12">SCGC AB-777_F03</strain>
    </source>
</reference>
<dbReference type="GO" id="GO:0019843">
    <property type="term" value="F:rRNA binding"/>
    <property type="evidence" value="ECO:0007669"/>
    <property type="project" value="UniProtKB-KW"/>
</dbReference>
<dbReference type="InterPro" id="IPR005324">
    <property type="entry name" value="Ribosomal_uS5_C"/>
</dbReference>
<proteinExistence type="inferred from homology"/>
<sequence>MVEEQKEVEEVKKEQEALEKIGSQKFNLESWNPKTNLGKLVKEGKINSIEQVFKNGYKILEPEIVDALIPDLKYEYIRLSLSKGKYRRPKFVKMVQRKTAEGNKTSWVSVAVVGNENGYVGVGIGKSSDIALCMEKALRNAKLNIIPIARGCGSWECAFKTPHSLPFKVEGSYGSVRVVLLPAPRGVGLVAPEEMKKIFRLAGIKDLWMKSFGQTRRRYNFAMAIYNALRKTVEYRIKEEYAKYSGLKIGFV</sequence>
<dbReference type="SUPFAM" id="SSF54768">
    <property type="entry name" value="dsRNA-binding domain-like"/>
    <property type="match status" value="1"/>
</dbReference>
<dbReference type="NCBIfam" id="NF003125">
    <property type="entry name" value="PRK04044.1"/>
    <property type="match status" value="1"/>
</dbReference>
<name>A0A2T9WLL7_NANST</name>
<evidence type="ECO:0000256" key="6">
    <source>
        <dbReference type="ARBA" id="ARBA00025844"/>
    </source>
</evidence>
<dbReference type="NCBIfam" id="TIGR01020">
    <property type="entry name" value="uS5_euk_arch"/>
    <property type="match status" value="1"/>
</dbReference>
<dbReference type="Pfam" id="PF03719">
    <property type="entry name" value="Ribosomal_S5_C"/>
    <property type="match status" value="1"/>
</dbReference>
<comment type="similarity">
    <text evidence="1 10">Belongs to the universal ribosomal protein uS5 family.</text>
</comment>
<evidence type="ECO:0000256" key="3">
    <source>
        <dbReference type="ARBA" id="ARBA00022884"/>
    </source>
</evidence>
<protein>
    <recommendedName>
        <fullName evidence="7">Small ribosomal subunit protein uS5</fullName>
    </recommendedName>
    <alternativeName>
        <fullName evidence="8">30S ribosomal protein S5</fullName>
    </alternativeName>
</protein>
<evidence type="ECO:0000256" key="4">
    <source>
        <dbReference type="ARBA" id="ARBA00022980"/>
    </source>
</evidence>
<dbReference type="InterPro" id="IPR047866">
    <property type="entry name" value="Ribosomal_uS5_arc"/>
</dbReference>
<keyword evidence="5 9" id="KW-0687">Ribonucleoprotein</keyword>
<reference evidence="13" key="3">
    <citation type="submission" date="2017-05" db="EMBL/GenBank/DDBJ databases">
        <authorList>
            <person name="Song R."/>
            <person name="Chenine A.L."/>
            <person name="Ruprecht R.M."/>
        </authorList>
    </citation>
    <scope>NUCLEOTIDE SEQUENCE</scope>
    <source>
        <strain evidence="13">SCGC AB-777_F03</strain>
    </source>
</reference>
<dbReference type="InterPro" id="IPR005711">
    <property type="entry name" value="Ribosomal_uS5_euk/arc"/>
</dbReference>
<keyword evidence="4 9" id="KW-0689">Ribosomal protein</keyword>
<reference evidence="12" key="2">
    <citation type="submission" date="2017-05" db="EMBL/GenBank/DDBJ databases">
        <authorList>
            <person name="Munson-Mcgee J.H."/>
        </authorList>
    </citation>
    <scope>NUCLEOTIDE SEQUENCE</scope>
    <source>
        <strain evidence="12">SCGC AB-777_F03</strain>
    </source>
</reference>
<dbReference type="EMBL" id="QEFP02000007">
    <property type="protein sequence ID" value="MCC5447078.1"/>
    <property type="molecule type" value="Genomic_DNA"/>
</dbReference>
<feature type="domain" description="S5 DRBM" evidence="11">
    <location>
        <begin position="85"/>
        <end position="148"/>
    </location>
</feature>
<dbReference type="GO" id="GO:0003735">
    <property type="term" value="F:structural constituent of ribosome"/>
    <property type="evidence" value="ECO:0007669"/>
    <property type="project" value="UniProtKB-UniRule"/>
</dbReference>
<accession>A0A2T9WLL7</accession>
<dbReference type="InterPro" id="IPR020568">
    <property type="entry name" value="Ribosomal_Su5_D2-typ_SF"/>
</dbReference>
<evidence type="ECO:0000256" key="9">
    <source>
        <dbReference type="PROSITE-ProRule" id="PRU00268"/>
    </source>
</evidence>
<dbReference type="EMBL" id="QEFP01000004">
    <property type="protein sequence ID" value="PVU68715.1"/>
    <property type="molecule type" value="Genomic_DNA"/>
</dbReference>
<reference evidence="13" key="1">
    <citation type="journal article" date="2015" name="Appl. Environ. Microbiol.">
        <title>Nanoarchaeota, Their Sulfolobales Host, and Nanoarchaeota Virus Distribution across Yellowstone National Park Hot Springs.</title>
        <authorList>
            <person name="Munson-McGee J.H."/>
            <person name="Field E.K."/>
            <person name="Bateson M."/>
            <person name="Rooney C."/>
            <person name="Stepanauskas R."/>
            <person name="Young M.J."/>
        </authorList>
    </citation>
    <scope>NUCLEOTIDE SEQUENCE [LARGE SCALE GENOMIC DNA]</scope>
    <source>
        <strain evidence="13">SCGC AB-777_F03</strain>
    </source>
</reference>